<dbReference type="InterPro" id="IPR013083">
    <property type="entry name" value="Znf_RING/FYVE/PHD"/>
</dbReference>
<comment type="caution">
    <text evidence="6">The sequence shown here is derived from an EMBL/GenBank/DDBJ whole genome shotgun (WGS) entry which is preliminary data.</text>
</comment>
<dbReference type="AlphaFoldDB" id="A0A9W8Y8A7"/>
<evidence type="ECO:0000313" key="7">
    <source>
        <dbReference type="Proteomes" id="UP001140560"/>
    </source>
</evidence>
<organism evidence="6 7">
    <name type="scientific">Neocucurbitaria cava</name>
    <dbReference type="NCBI Taxonomy" id="798079"/>
    <lineage>
        <taxon>Eukaryota</taxon>
        <taxon>Fungi</taxon>
        <taxon>Dikarya</taxon>
        <taxon>Ascomycota</taxon>
        <taxon>Pezizomycotina</taxon>
        <taxon>Dothideomycetes</taxon>
        <taxon>Pleosporomycetidae</taxon>
        <taxon>Pleosporales</taxon>
        <taxon>Pleosporineae</taxon>
        <taxon>Cucurbitariaceae</taxon>
        <taxon>Neocucurbitaria</taxon>
    </lineage>
</organism>
<dbReference type="OrthoDB" id="3777578at2759"/>
<evidence type="ECO:0000256" key="2">
    <source>
        <dbReference type="ARBA" id="ARBA00022771"/>
    </source>
</evidence>
<keyword evidence="7" id="KW-1185">Reference proteome</keyword>
<dbReference type="Gene3D" id="3.30.40.10">
    <property type="entry name" value="Zinc/RING finger domain, C3HC4 (zinc finger)"/>
    <property type="match status" value="1"/>
</dbReference>
<dbReference type="InterPro" id="IPR017907">
    <property type="entry name" value="Znf_RING_CS"/>
</dbReference>
<evidence type="ECO:0000259" key="5">
    <source>
        <dbReference type="PROSITE" id="PS50089"/>
    </source>
</evidence>
<gene>
    <name evidence="6" type="ORF">N0V83_006811</name>
</gene>
<evidence type="ECO:0000256" key="3">
    <source>
        <dbReference type="ARBA" id="ARBA00022833"/>
    </source>
</evidence>
<dbReference type="SMART" id="SM00184">
    <property type="entry name" value="RING"/>
    <property type="match status" value="1"/>
</dbReference>
<protein>
    <recommendedName>
        <fullName evidence="5">RING-type domain-containing protein</fullName>
    </recommendedName>
</protein>
<dbReference type="GO" id="GO:0008270">
    <property type="term" value="F:zinc ion binding"/>
    <property type="evidence" value="ECO:0007669"/>
    <property type="project" value="UniProtKB-KW"/>
</dbReference>
<dbReference type="PROSITE" id="PS00518">
    <property type="entry name" value="ZF_RING_1"/>
    <property type="match status" value="1"/>
</dbReference>
<keyword evidence="3" id="KW-0862">Zinc</keyword>
<accession>A0A9W8Y8A7</accession>
<dbReference type="Proteomes" id="UP001140560">
    <property type="component" value="Unassembled WGS sequence"/>
</dbReference>
<evidence type="ECO:0000256" key="1">
    <source>
        <dbReference type="ARBA" id="ARBA00022723"/>
    </source>
</evidence>
<dbReference type="InterPro" id="IPR001841">
    <property type="entry name" value="Znf_RING"/>
</dbReference>
<feature type="domain" description="RING-type" evidence="5">
    <location>
        <begin position="346"/>
        <end position="389"/>
    </location>
</feature>
<keyword evidence="1" id="KW-0479">Metal-binding</keyword>
<reference evidence="6" key="1">
    <citation type="submission" date="2022-10" db="EMBL/GenBank/DDBJ databases">
        <title>Tapping the CABI collections for fungal endophytes: first genome assemblies for Collariella, Neodidymelliopsis, Ascochyta clinopodiicola, Didymella pomorum, Didymosphaeria variabile, Neocosmospora piperis and Neocucurbitaria cava.</title>
        <authorList>
            <person name="Hill R."/>
        </authorList>
    </citation>
    <scope>NUCLEOTIDE SEQUENCE</scope>
    <source>
        <strain evidence="6">IMI 356814</strain>
    </source>
</reference>
<keyword evidence="2 4" id="KW-0863">Zinc-finger</keyword>
<evidence type="ECO:0000313" key="6">
    <source>
        <dbReference type="EMBL" id="KAJ4368454.1"/>
    </source>
</evidence>
<sequence>MTTTTPSMQIELTNPTCVLWAVVALARLEEKLPSNSVAFQLFSEQEAPQLFRFRDAVEETIRTFSDESMTNVWCNLYQQRMDEIMNKLKRTATDYIQHPSSGLDPDNEICYLVSIFEAFHRKIRDEVPLGADDAFSGAGATNAVALQLSTLVGRTLHDIIGNLSVMLFEEAPDHLVNLYLEEHTTLMCQAIENYIRAQADLKVHANYDANGNIGEMFVRLIRAPLREQIDNCFEALSSRLDFAFGIVNAEDDDAKAEIANFIREVAQFFSYASPLLSDFWIQDGDSDNDSDGTDYHADHQFDRYTEEDWHWQEAILDELEDVLSGPENVTLDQVSSVAMTTDESSCDICGDTESTMRQLNACSHQICQQCLTTQLSTSHASRYKCAFCRAEFFPDQEDEEDQEE</sequence>
<dbReference type="SUPFAM" id="SSF57850">
    <property type="entry name" value="RING/U-box"/>
    <property type="match status" value="1"/>
</dbReference>
<name>A0A9W8Y8A7_9PLEO</name>
<dbReference type="PROSITE" id="PS50089">
    <property type="entry name" value="ZF_RING_2"/>
    <property type="match status" value="1"/>
</dbReference>
<evidence type="ECO:0000256" key="4">
    <source>
        <dbReference type="PROSITE-ProRule" id="PRU00175"/>
    </source>
</evidence>
<dbReference type="EMBL" id="JAPEUY010000011">
    <property type="protein sequence ID" value="KAJ4368454.1"/>
    <property type="molecule type" value="Genomic_DNA"/>
</dbReference>
<proteinExistence type="predicted"/>